<accession>A0A2G2XBF1</accession>
<dbReference type="InterPro" id="IPR029480">
    <property type="entry name" value="Transpos_assoc"/>
</dbReference>
<dbReference type="EMBL" id="MLFT02000002">
    <property type="protein sequence ID" value="PHT54832.1"/>
    <property type="molecule type" value="Genomic_DNA"/>
</dbReference>
<dbReference type="STRING" id="33114.A0A2G2XBF1"/>
<dbReference type="OrthoDB" id="1299068at2759"/>
<reference evidence="2 3" key="1">
    <citation type="journal article" date="2017" name="Genome Biol.">
        <title>New reference genome sequences of hot pepper reveal the massive evolution of plant disease-resistance genes by retroduplication.</title>
        <authorList>
            <person name="Kim S."/>
            <person name="Park J."/>
            <person name="Yeom S.I."/>
            <person name="Kim Y.M."/>
            <person name="Seo E."/>
            <person name="Kim K.T."/>
            <person name="Kim M.S."/>
            <person name="Lee J.M."/>
            <person name="Cheong K."/>
            <person name="Shin H.S."/>
            <person name="Kim S.B."/>
            <person name="Han K."/>
            <person name="Lee J."/>
            <person name="Park M."/>
            <person name="Lee H.A."/>
            <person name="Lee H.Y."/>
            <person name="Lee Y."/>
            <person name="Oh S."/>
            <person name="Lee J.H."/>
            <person name="Choi E."/>
            <person name="Choi E."/>
            <person name="Lee S.E."/>
            <person name="Jeon J."/>
            <person name="Kim H."/>
            <person name="Choi G."/>
            <person name="Song H."/>
            <person name="Lee J."/>
            <person name="Lee S.C."/>
            <person name="Kwon J.K."/>
            <person name="Lee H.Y."/>
            <person name="Koo N."/>
            <person name="Hong Y."/>
            <person name="Kim R.W."/>
            <person name="Kang W.H."/>
            <person name="Huh J.H."/>
            <person name="Kang B.C."/>
            <person name="Yang T.J."/>
            <person name="Lee Y.H."/>
            <person name="Bennetzen J.L."/>
            <person name="Choi D."/>
        </authorList>
    </citation>
    <scope>NUCLEOTIDE SEQUENCE [LARGE SCALE GENOMIC DNA]</scope>
    <source>
        <strain evidence="3">cv. PBC81</strain>
    </source>
</reference>
<name>A0A2G2XBF1_CAPBA</name>
<comment type="caution">
    <text evidence="2">The sequence shown here is derived from an EMBL/GenBank/DDBJ whole genome shotgun (WGS) entry which is preliminary data.</text>
</comment>
<protein>
    <recommendedName>
        <fullName evidence="1">Transposase-associated domain-containing protein</fullName>
    </recommendedName>
</protein>
<dbReference type="Proteomes" id="UP000224567">
    <property type="component" value="Unassembled WGS sequence"/>
</dbReference>
<proteinExistence type="predicted"/>
<evidence type="ECO:0000313" key="2">
    <source>
        <dbReference type="EMBL" id="PHT54832.1"/>
    </source>
</evidence>
<reference evidence="3" key="2">
    <citation type="journal article" date="2017" name="J. Anim. Genet.">
        <title>Multiple reference genome sequences of hot pepper reveal the massive evolution of plant disease resistance genes by retroduplication.</title>
        <authorList>
            <person name="Kim S."/>
            <person name="Park J."/>
            <person name="Yeom S.-I."/>
            <person name="Kim Y.-M."/>
            <person name="Seo E."/>
            <person name="Kim K.-T."/>
            <person name="Kim M.-S."/>
            <person name="Lee J.M."/>
            <person name="Cheong K."/>
            <person name="Shin H.-S."/>
            <person name="Kim S.-B."/>
            <person name="Han K."/>
            <person name="Lee J."/>
            <person name="Park M."/>
            <person name="Lee H.-A."/>
            <person name="Lee H.-Y."/>
            <person name="Lee Y."/>
            <person name="Oh S."/>
            <person name="Lee J.H."/>
            <person name="Choi E."/>
            <person name="Choi E."/>
            <person name="Lee S.E."/>
            <person name="Jeon J."/>
            <person name="Kim H."/>
            <person name="Choi G."/>
            <person name="Song H."/>
            <person name="Lee J."/>
            <person name="Lee S.-C."/>
            <person name="Kwon J.-K."/>
            <person name="Lee H.-Y."/>
            <person name="Koo N."/>
            <person name="Hong Y."/>
            <person name="Kim R.W."/>
            <person name="Kang W.-H."/>
            <person name="Huh J.H."/>
            <person name="Kang B.-C."/>
            <person name="Yang T.-J."/>
            <person name="Lee Y.-H."/>
            <person name="Bennetzen J.L."/>
            <person name="Choi D."/>
        </authorList>
    </citation>
    <scope>NUCLEOTIDE SEQUENCE [LARGE SCALE GENOMIC DNA]</scope>
    <source>
        <strain evidence="3">cv. PBC81</strain>
    </source>
</reference>
<dbReference type="PANTHER" id="PTHR10775:SF187">
    <property type="entry name" value="TRANSPOSASE-ASSOCIATED DOMAIN-CONTAINING PROTEIN"/>
    <property type="match status" value="1"/>
</dbReference>
<dbReference type="AlphaFoldDB" id="A0A2G2XBF1"/>
<dbReference type="PANTHER" id="PTHR10775">
    <property type="entry name" value="OS08G0208400 PROTEIN"/>
    <property type="match status" value="1"/>
</dbReference>
<sequence>MNNLERGWMYDRLNGRGAINPRFITGVNNFILFAYSQQNCMSGNNIRCPCKKYCNIKYKDVETVRYHLLHDGFVKDYFFWKHQGEADLIGEIFFDNDLINGAQLELGYDNLYRQMILDVTGPNFNHGYSNIESGSSHLYEPLIEEEHETSMEEEPNLEYQKFYELLHFADAILYPGSSLSQLAVIFRMLNIKMENNMSQRGFNQMMQLFKESLPENNLLVDSFYQTKKLVRSLGLPVEEIDFCESGCMLYWEDHEHLTSCKFCGKERLKRLYASHTTAADMTWHHEHIKEDGVMRHPSDSKA</sequence>
<feature type="domain" description="Transposase-associated" evidence="1">
    <location>
        <begin position="6"/>
        <end position="85"/>
    </location>
</feature>
<keyword evidence="3" id="KW-1185">Reference proteome</keyword>
<evidence type="ECO:0000259" key="1">
    <source>
        <dbReference type="Pfam" id="PF13963"/>
    </source>
</evidence>
<gene>
    <name evidence="2" type="ORF">CQW23_03318</name>
</gene>
<dbReference type="Pfam" id="PF13963">
    <property type="entry name" value="Transpos_assoc"/>
    <property type="match status" value="1"/>
</dbReference>
<evidence type="ECO:0000313" key="3">
    <source>
        <dbReference type="Proteomes" id="UP000224567"/>
    </source>
</evidence>
<organism evidence="2 3">
    <name type="scientific">Capsicum baccatum</name>
    <name type="common">Peruvian pepper</name>
    <dbReference type="NCBI Taxonomy" id="33114"/>
    <lineage>
        <taxon>Eukaryota</taxon>
        <taxon>Viridiplantae</taxon>
        <taxon>Streptophyta</taxon>
        <taxon>Embryophyta</taxon>
        <taxon>Tracheophyta</taxon>
        <taxon>Spermatophyta</taxon>
        <taxon>Magnoliopsida</taxon>
        <taxon>eudicotyledons</taxon>
        <taxon>Gunneridae</taxon>
        <taxon>Pentapetalae</taxon>
        <taxon>asterids</taxon>
        <taxon>lamiids</taxon>
        <taxon>Solanales</taxon>
        <taxon>Solanaceae</taxon>
        <taxon>Solanoideae</taxon>
        <taxon>Capsiceae</taxon>
        <taxon>Capsicum</taxon>
    </lineage>
</organism>